<evidence type="ECO:0000313" key="1">
    <source>
        <dbReference type="EMBL" id="ROT72326.1"/>
    </source>
</evidence>
<gene>
    <name evidence="1" type="ORF">C7M84_009291</name>
</gene>
<keyword evidence="2" id="KW-1185">Reference proteome</keyword>
<evidence type="ECO:0000313" key="2">
    <source>
        <dbReference type="Proteomes" id="UP000283509"/>
    </source>
</evidence>
<dbReference type="Proteomes" id="UP000283509">
    <property type="component" value="Unassembled WGS sequence"/>
</dbReference>
<accession>A0A3R7P0V1</accession>
<reference evidence="1 2" key="1">
    <citation type="submission" date="2018-04" db="EMBL/GenBank/DDBJ databases">
        <authorList>
            <person name="Zhang X."/>
            <person name="Yuan J."/>
            <person name="Li F."/>
            <person name="Xiang J."/>
        </authorList>
    </citation>
    <scope>NUCLEOTIDE SEQUENCE [LARGE SCALE GENOMIC DNA]</scope>
    <source>
        <tissue evidence="1">Muscle</tissue>
    </source>
</reference>
<proteinExistence type="predicted"/>
<reference evidence="1 2" key="2">
    <citation type="submission" date="2019-01" db="EMBL/GenBank/DDBJ databases">
        <title>The decoding of complex shrimp genome reveals the adaptation for benthos swimmer, frequently molting mechanism and breeding impact on genome.</title>
        <authorList>
            <person name="Sun Y."/>
            <person name="Gao Y."/>
            <person name="Yu Y."/>
        </authorList>
    </citation>
    <scope>NUCLEOTIDE SEQUENCE [LARGE SCALE GENOMIC DNA]</scope>
    <source>
        <tissue evidence="1">Muscle</tissue>
    </source>
</reference>
<comment type="caution">
    <text evidence="1">The sequence shown here is derived from an EMBL/GenBank/DDBJ whole genome shotgun (WGS) entry which is preliminary data.</text>
</comment>
<organism evidence="1 2">
    <name type="scientific">Penaeus vannamei</name>
    <name type="common">Whiteleg shrimp</name>
    <name type="synonym">Litopenaeus vannamei</name>
    <dbReference type="NCBI Taxonomy" id="6689"/>
    <lineage>
        <taxon>Eukaryota</taxon>
        <taxon>Metazoa</taxon>
        <taxon>Ecdysozoa</taxon>
        <taxon>Arthropoda</taxon>
        <taxon>Crustacea</taxon>
        <taxon>Multicrustacea</taxon>
        <taxon>Malacostraca</taxon>
        <taxon>Eumalacostraca</taxon>
        <taxon>Eucarida</taxon>
        <taxon>Decapoda</taxon>
        <taxon>Dendrobranchiata</taxon>
        <taxon>Penaeoidea</taxon>
        <taxon>Penaeidae</taxon>
        <taxon>Penaeus</taxon>
    </lineage>
</organism>
<dbReference type="EMBL" id="QCYY01002175">
    <property type="protein sequence ID" value="ROT72326.1"/>
    <property type="molecule type" value="Genomic_DNA"/>
</dbReference>
<dbReference type="OrthoDB" id="6381923at2759"/>
<name>A0A3R7P0V1_PENVA</name>
<protein>
    <submittedName>
        <fullName evidence="1">Uncharacterized protein</fullName>
    </submittedName>
</protein>
<sequence>MRQNGAFHLALNQGLIFAKEWLDLLFPSTVQGVDVSEALKGAVTNATCGLIPGRTTFAEGLQLTYLWTSGLVDGVNMTSHEVLTLSENQVMQGSLSILGGSEDIALTVESLTSDDGHFNSMNLTDLWNTAVRLDRENVVSGQVHFQGEVTFQDLSLHKTLDGVLDLIASPPDVSELALPYEYTYNISRINHHVLEGQAKEFWGWRRVQEFHEPLVRLAPLVMDPLLQGRPSSNTTEYLALITSLGSTKVFKLLEDGRYEDTSE</sequence>
<dbReference type="AlphaFoldDB" id="A0A3R7P0V1"/>